<keyword evidence="5" id="KW-1185">Reference proteome</keyword>
<organism evidence="4 5">
    <name type="scientific">Thermogutta terrifontis</name>
    <dbReference type="NCBI Taxonomy" id="1331910"/>
    <lineage>
        <taxon>Bacteria</taxon>
        <taxon>Pseudomonadati</taxon>
        <taxon>Planctomycetota</taxon>
        <taxon>Planctomycetia</taxon>
        <taxon>Pirellulales</taxon>
        <taxon>Thermoguttaceae</taxon>
        <taxon>Thermogutta</taxon>
    </lineage>
</organism>
<protein>
    <submittedName>
        <fullName evidence="4">TPR repeat protein</fullName>
    </submittedName>
</protein>
<dbReference type="InterPro" id="IPR019734">
    <property type="entry name" value="TPR_rpt"/>
</dbReference>
<feature type="region of interest" description="Disordered" evidence="3">
    <location>
        <begin position="272"/>
        <end position="303"/>
    </location>
</feature>
<dbReference type="InterPro" id="IPR011990">
    <property type="entry name" value="TPR-like_helical_dom_sf"/>
</dbReference>
<accession>A0A286RKX4</accession>
<evidence type="ECO:0000256" key="1">
    <source>
        <dbReference type="PROSITE-ProRule" id="PRU00339"/>
    </source>
</evidence>
<dbReference type="Proteomes" id="UP000215086">
    <property type="component" value="Chromosome"/>
</dbReference>
<feature type="repeat" description="TPR" evidence="1">
    <location>
        <begin position="61"/>
        <end position="94"/>
    </location>
</feature>
<dbReference type="Pfam" id="PF14559">
    <property type="entry name" value="TPR_19"/>
    <property type="match status" value="1"/>
</dbReference>
<dbReference type="SMART" id="SM00028">
    <property type="entry name" value="TPR"/>
    <property type="match status" value="4"/>
</dbReference>
<proteinExistence type="predicted"/>
<name>A0A286RKX4_9BACT</name>
<keyword evidence="2" id="KW-0175">Coiled coil</keyword>
<evidence type="ECO:0000256" key="3">
    <source>
        <dbReference type="SAM" id="MobiDB-lite"/>
    </source>
</evidence>
<feature type="coiled-coil region" evidence="2">
    <location>
        <begin position="175"/>
        <end position="205"/>
    </location>
</feature>
<dbReference type="KEGG" id="ttf:THTE_4028"/>
<evidence type="ECO:0000313" key="5">
    <source>
        <dbReference type="Proteomes" id="UP000215086"/>
    </source>
</evidence>
<sequence>MPQTTQQITEEMDLVAHWLEIAFPDRVEMLELAARLRFHRGDLDKAEQLWRRAISIDPTYPFAHHGVAIVRALRGDYEAAISEYRETLRLSPRAVEPLLELGDVLIKSGKIDEAIDLLENDFPSTVESVWRYTMLGECYLRKDDLTKARLMYELALSRNPNDSSALYGLSLALVRQGYQSEADKLAQRLKQLRESERESEREKRRRFDEREDLARKLAEAYSGAARFLLSRNAVDQSKAFAQRAIQLQPDQPVARQLLAEIRLKELASLAPVTQHVSPGGGDHPTNTQSQGEMPSDDSSNKKP</sequence>
<dbReference type="RefSeq" id="WP_168175875.1">
    <property type="nucleotide sequence ID" value="NZ_CP018477.1"/>
</dbReference>
<gene>
    <name evidence="4" type="ORF">THTE_4028</name>
</gene>
<feature type="repeat" description="TPR" evidence="1">
    <location>
        <begin position="27"/>
        <end position="60"/>
    </location>
</feature>
<reference evidence="4 5" key="1">
    <citation type="journal article" name="Front. Microbiol.">
        <title>Sugar Metabolism of the First Thermophilic Planctomycete Thermogutta terrifontis: Comparative Genomic and Transcriptomic Approaches.</title>
        <authorList>
            <person name="Elcheninov A.G."/>
            <person name="Menzel P."/>
            <person name="Gudbergsdottir S.R."/>
            <person name="Slesarev A.I."/>
            <person name="Kadnikov V.V."/>
            <person name="Krogh A."/>
            <person name="Bonch-Osmolovskaya E.A."/>
            <person name="Peng X."/>
            <person name="Kublanov I.V."/>
        </authorList>
    </citation>
    <scope>NUCLEOTIDE SEQUENCE [LARGE SCALE GENOMIC DNA]</scope>
    <source>
        <strain evidence="4 5">R1</strain>
    </source>
</reference>
<dbReference type="Pfam" id="PF13432">
    <property type="entry name" value="TPR_16"/>
    <property type="match status" value="1"/>
</dbReference>
<dbReference type="PANTHER" id="PTHR12558">
    <property type="entry name" value="CELL DIVISION CYCLE 16,23,27"/>
    <property type="match status" value="1"/>
</dbReference>
<feature type="repeat" description="TPR" evidence="1">
    <location>
        <begin position="129"/>
        <end position="162"/>
    </location>
</feature>
<dbReference type="Pfam" id="PF13181">
    <property type="entry name" value="TPR_8"/>
    <property type="match status" value="1"/>
</dbReference>
<evidence type="ECO:0000256" key="2">
    <source>
        <dbReference type="SAM" id="Coils"/>
    </source>
</evidence>
<dbReference type="AlphaFoldDB" id="A0A286RKX4"/>
<dbReference type="Gene3D" id="1.25.40.10">
    <property type="entry name" value="Tetratricopeptide repeat domain"/>
    <property type="match status" value="1"/>
</dbReference>
<dbReference type="PROSITE" id="PS50005">
    <property type="entry name" value="TPR"/>
    <property type="match status" value="3"/>
</dbReference>
<dbReference type="SUPFAM" id="SSF48452">
    <property type="entry name" value="TPR-like"/>
    <property type="match status" value="1"/>
</dbReference>
<keyword evidence="1" id="KW-0802">TPR repeat</keyword>
<dbReference type="PANTHER" id="PTHR12558:SF13">
    <property type="entry name" value="CELL DIVISION CYCLE PROTEIN 27 HOMOLOG"/>
    <property type="match status" value="1"/>
</dbReference>
<evidence type="ECO:0000313" key="4">
    <source>
        <dbReference type="EMBL" id="ASV76629.1"/>
    </source>
</evidence>
<dbReference type="EMBL" id="CP018477">
    <property type="protein sequence ID" value="ASV76629.1"/>
    <property type="molecule type" value="Genomic_DNA"/>
</dbReference>